<dbReference type="AlphaFoldDB" id="A0A5S4FL22"/>
<comment type="caution">
    <text evidence="2">The sequence shown here is derived from an EMBL/GenBank/DDBJ whole genome shotgun (WGS) entry which is preliminary data.</text>
</comment>
<protein>
    <submittedName>
        <fullName evidence="2">DUF4180 domain-containing protein</fullName>
    </submittedName>
</protein>
<sequence length="116" mass="12894">MLDDGVLVCEPDGPRLRQERDALDLIGAAFGRGARWVAVPAERLHDDFFVLRTGVAGEMVQKFAQYRLGMAIVGDISRFTDASSALRAWVVESNRGGQLWFVRDLEELAERRSAGD</sequence>
<dbReference type="InterPro" id="IPR025438">
    <property type="entry name" value="DUF4180"/>
</dbReference>
<feature type="domain" description="DUF4180" evidence="1">
    <location>
        <begin position="6"/>
        <end position="111"/>
    </location>
</feature>
<organism evidence="2 3">
    <name type="scientific">Nonomuraea zeae</name>
    <dbReference type="NCBI Taxonomy" id="1642303"/>
    <lineage>
        <taxon>Bacteria</taxon>
        <taxon>Bacillati</taxon>
        <taxon>Actinomycetota</taxon>
        <taxon>Actinomycetes</taxon>
        <taxon>Streptosporangiales</taxon>
        <taxon>Streptosporangiaceae</taxon>
        <taxon>Nonomuraea</taxon>
    </lineage>
</organism>
<evidence type="ECO:0000259" key="1">
    <source>
        <dbReference type="Pfam" id="PF13788"/>
    </source>
</evidence>
<reference evidence="2 3" key="1">
    <citation type="submission" date="2019-05" db="EMBL/GenBank/DDBJ databases">
        <title>Draft genome sequence of Nonomuraea zeae DSM 100528.</title>
        <authorList>
            <person name="Saricaoglu S."/>
            <person name="Isik K."/>
        </authorList>
    </citation>
    <scope>NUCLEOTIDE SEQUENCE [LARGE SCALE GENOMIC DNA]</scope>
    <source>
        <strain evidence="2 3">DSM 100528</strain>
    </source>
</reference>
<name>A0A5S4FL22_9ACTN</name>
<proteinExistence type="predicted"/>
<evidence type="ECO:0000313" key="2">
    <source>
        <dbReference type="EMBL" id="TMR21372.1"/>
    </source>
</evidence>
<keyword evidence="3" id="KW-1185">Reference proteome</keyword>
<dbReference type="Pfam" id="PF13788">
    <property type="entry name" value="DUF4180"/>
    <property type="match status" value="1"/>
</dbReference>
<dbReference type="Proteomes" id="UP000306628">
    <property type="component" value="Unassembled WGS sequence"/>
</dbReference>
<evidence type="ECO:0000313" key="3">
    <source>
        <dbReference type="Proteomes" id="UP000306628"/>
    </source>
</evidence>
<dbReference type="RefSeq" id="WP_138697073.1">
    <property type="nucleotide sequence ID" value="NZ_JBHSAZ010000096.1"/>
</dbReference>
<dbReference type="OrthoDB" id="8595425at2"/>
<accession>A0A5S4FL22</accession>
<dbReference type="EMBL" id="VCKX01000297">
    <property type="protein sequence ID" value="TMR21372.1"/>
    <property type="molecule type" value="Genomic_DNA"/>
</dbReference>
<gene>
    <name evidence="2" type="ORF">ETD85_50935</name>
</gene>